<reference evidence="1 2" key="1">
    <citation type="journal article" date="2019" name="Int. J. Syst. Evol. Microbiol.">
        <title>The Draft Whole-Genome Sequence of the Antibiotic Producer Empedobacter haloabium ATCC 31962 Provides Indications for Its Taxonomic Reclassification.</title>
        <authorList>
            <person name="Miess H."/>
            <person name="Arlt P."/>
            <person name="Apel A.K."/>
            <person name="Weber T."/>
            <person name="Nieselt K."/>
            <person name="Hanssen F."/>
            <person name="Czemmel S."/>
            <person name="Nahnsen S."/>
            <person name="Gross H."/>
        </authorList>
    </citation>
    <scope>NUCLEOTIDE SEQUENCE [LARGE SCALE GENOMIC DNA]</scope>
    <source>
        <strain evidence="1 2">ATCC 31962</strain>
    </source>
</reference>
<gene>
    <name evidence="1" type="ORF">E7V67_005800</name>
</gene>
<keyword evidence="2" id="KW-1185">Reference proteome</keyword>
<evidence type="ECO:0000313" key="1">
    <source>
        <dbReference type="EMBL" id="WUR14618.1"/>
    </source>
</evidence>
<dbReference type="Proteomes" id="UP000321323">
    <property type="component" value="Chromosome"/>
</dbReference>
<organism evidence="1 2">
    <name type="scientific">[Empedobacter] haloabium</name>
    <dbReference type="NCBI Taxonomy" id="592317"/>
    <lineage>
        <taxon>Bacteria</taxon>
        <taxon>Pseudomonadati</taxon>
        <taxon>Pseudomonadota</taxon>
        <taxon>Betaproteobacteria</taxon>
        <taxon>Burkholderiales</taxon>
        <taxon>Oxalobacteraceae</taxon>
        <taxon>Telluria group</taxon>
        <taxon>Telluria group incertae sedis</taxon>
    </lineage>
</organism>
<sequence>MNTYQKFLDFFSMHNKERLDGLTSAYFDGMAQDERKRAYDFLFARVVSGGVEEDVNGIFMADSGKAMKDMAVLLNAKQLGNIAEIVVAGHMAAAGVNMDLLPIFINAMSSPERELRELGARYVPATVEPNVLNGLQGMVRTETDRRLLIQAATKLLQCFDLSVHTIDKDEYIDLFNDLLSNEIEKKERALAKAKALAQR</sequence>
<name>A0ABZ1UPM7_9BURK</name>
<protein>
    <submittedName>
        <fullName evidence="1">Uncharacterized protein</fullName>
    </submittedName>
</protein>
<proteinExistence type="predicted"/>
<accession>A0ABZ1UPM7</accession>
<evidence type="ECO:0000313" key="2">
    <source>
        <dbReference type="Proteomes" id="UP000321323"/>
    </source>
</evidence>
<dbReference type="EMBL" id="CP136508">
    <property type="protein sequence ID" value="WUR14618.1"/>
    <property type="molecule type" value="Genomic_DNA"/>
</dbReference>